<evidence type="ECO:0000256" key="1">
    <source>
        <dbReference type="SAM" id="MobiDB-lite"/>
    </source>
</evidence>
<dbReference type="GO" id="GO:0005737">
    <property type="term" value="C:cytoplasm"/>
    <property type="evidence" value="ECO:0007669"/>
    <property type="project" value="TreeGrafter"/>
</dbReference>
<evidence type="ECO:0000259" key="2">
    <source>
        <dbReference type="PROSITE" id="PS50191"/>
    </source>
</evidence>
<dbReference type="AlphaFoldDB" id="A0A8C7PCD3"/>
<dbReference type="InterPro" id="IPR036598">
    <property type="entry name" value="GOLD_dom_sf"/>
</dbReference>
<dbReference type="InterPro" id="IPR009038">
    <property type="entry name" value="GOLD_dom"/>
</dbReference>
<proteinExistence type="predicted"/>
<reference evidence="4" key="2">
    <citation type="submission" date="2025-08" db="UniProtKB">
        <authorList>
            <consortium name="Ensembl"/>
        </authorList>
    </citation>
    <scope>IDENTIFICATION</scope>
</reference>
<evidence type="ECO:0000259" key="3">
    <source>
        <dbReference type="PROSITE" id="PS50866"/>
    </source>
</evidence>
<dbReference type="GeneTree" id="ENSGT00940000165720"/>
<dbReference type="CDD" id="cd00170">
    <property type="entry name" value="SEC14"/>
    <property type="match status" value="1"/>
</dbReference>
<dbReference type="PROSITE" id="PS50866">
    <property type="entry name" value="GOLD"/>
    <property type="match status" value="1"/>
</dbReference>
<organism evidence="4 5">
    <name type="scientific">Oncorhynchus mykiss</name>
    <name type="common">Rainbow trout</name>
    <name type="synonym">Salmo gairdneri</name>
    <dbReference type="NCBI Taxonomy" id="8022"/>
    <lineage>
        <taxon>Eukaryota</taxon>
        <taxon>Metazoa</taxon>
        <taxon>Chordata</taxon>
        <taxon>Craniata</taxon>
        <taxon>Vertebrata</taxon>
        <taxon>Euteleostomi</taxon>
        <taxon>Actinopterygii</taxon>
        <taxon>Neopterygii</taxon>
        <taxon>Teleostei</taxon>
        <taxon>Protacanthopterygii</taxon>
        <taxon>Salmoniformes</taxon>
        <taxon>Salmonidae</taxon>
        <taxon>Salmoninae</taxon>
        <taxon>Oncorhynchus</taxon>
    </lineage>
</organism>
<dbReference type="Gene3D" id="2.60.120.680">
    <property type="entry name" value="GOLD domain"/>
    <property type="match status" value="1"/>
</dbReference>
<protein>
    <recommendedName>
        <fullName evidence="6">SEC14-like protein 2</fullName>
    </recommendedName>
</protein>
<reference evidence="4" key="1">
    <citation type="submission" date="2020-07" db="EMBL/GenBank/DDBJ databases">
        <title>A long reads based de novo assembly of the rainbow trout Arlee double haploid line genome.</title>
        <authorList>
            <person name="Gao G."/>
            <person name="Palti Y."/>
        </authorList>
    </citation>
    <scope>NUCLEOTIDE SEQUENCE [LARGE SCALE GENOMIC DNA]</scope>
</reference>
<evidence type="ECO:0000313" key="5">
    <source>
        <dbReference type="Proteomes" id="UP000694395"/>
    </source>
</evidence>
<feature type="region of interest" description="Disordered" evidence="1">
    <location>
        <begin position="305"/>
        <end position="338"/>
    </location>
</feature>
<feature type="compositionally biased region" description="Polar residues" evidence="1">
    <location>
        <begin position="317"/>
        <end position="338"/>
    </location>
</feature>
<dbReference type="InterPro" id="IPR011074">
    <property type="entry name" value="CRAL/TRIO_N_dom"/>
</dbReference>
<feature type="domain" description="GOLD" evidence="3">
    <location>
        <begin position="188"/>
        <end position="300"/>
    </location>
</feature>
<evidence type="ECO:0000313" key="4">
    <source>
        <dbReference type="Ensembl" id="ENSOMYP00000020739.2"/>
    </source>
</evidence>
<dbReference type="SMART" id="SM00516">
    <property type="entry name" value="SEC14"/>
    <property type="match status" value="1"/>
</dbReference>
<evidence type="ECO:0008006" key="6">
    <source>
        <dbReference type="Google" id="ProtNLM"/>
    </source>
</evidence>
<reference evidence="4" key="3">
    <citation type="submission" date="2025-09" db="UniProtKB">
        <authorList>
            <consortium name="Ensembl"/>
        </authorList>
    </citation>
    <scope>IDENTIFICATION</scope>
</reference>
<dbReference type="SUPFAM" id="SSF101576">
    <property type="entry name" value="Supernatant protein factor (SPF), C-terminal domain"/>
    <property type="match status" value="1"/>
</dbReference>
<accession>A0A8C7PCD3</accession>
<dbReference type="InterPro" id="IPR036865">
    <property type="entry name" value="CRAL-TRIO_dom_sf"/>
</dbReference>
<dbReference type="SMART" id="SM01100">
    <property type="entry name" value="CRAL_TRIO_N"/>
    <property type="match status" value="1"/>
</dbReference>
<dbReference type="PANTHER" id="PTHR23324">
    <property type="entry name" value="SEC14 RELATED PROTEIN"/>
    <property type="match status" value="1"/>
</dbReference>
<dbReference type="PROSITE" id="PS50191">
    <property type="entry name" value="CRAL_TRIO"/>
    <property type="match status" value="1"/>
</dbReference>
<dbReference type="PANTHER" id="PTHR23324:SF83">
    <property type="entry name" value="SEC14-LIKE PROTEIN 2"/>
    <property type="match status" value="1"/>
</dbReference>
<dbReference type="SUPFAM" id="SSF52087">
    <property type="entry name" value="CRAL/TRIO domain"/>
    <property type="match status" value="1"/>
</dbReference>
<feature type="domain" description="CRAL-TRIO" evidence="2">
    <location>
        <begin position="53"/>
        <end position="166"/>
    </location>
</feature>
<sequence>MSGRVGDLSPKQAEALEEFRERIQDVLPLLPAQHDHFLLRWLRARNFNVNKSEAMLRKLGRHVEAITMIYDCEGLGLKHLWKPAIETYGEILTMFEDNYPEGLKRLFVIKAPKLFPVAYNLVKHFLSEITRNKIIVLGANWQEVLLNYIDPEQLPAAYGGKLTDPDGDSRCRTKIHYAGTVPTSYYVRESVKVDYEQCLTVSRGSSQQLEYEILFPGCVLRWQFSSDGADIGFGVFMKGKIGERQNAGQMQEVVPSQRYNAHLVPEDGSLTCSEPGVYVLRFDNTYSIFQSKRISFTVEVLLPGQSQSPKKRAGSQVEASNQSQSPNNQGGSESGASS</sequence>
<dbReference type="Gene3D" id="3.40.525.10">
    <property type="entry name" value="CRAL-TRIO lipid binding domain"/>
    <property type="match status" value="2"/>
</dbReference>
<name>A0A8C7PCD3_ONCMY</name>
<keyword evidence="5" id="KW-1185">Reference proteome</keyword>
<dbReference type="Pfam" id="PF00650">
    <property type="entry name" value="CRAL_TRIO"/>
    <property type="match status" value="1"/>
</dbReference>
<dbReference type="Ensembl" id="ENSOMYT00000022776.2">
    <property type="protein sequence ID" value="ENSOMYP00000020739.2"/>
    <property type="gene ID" value="ENSOMYG00000009974.2"/>
</dbReference>
<dbReference type="InterPro" id="IPR051064">
    <property type="entry name" value="SEC14/CRAL-TRIO_domain"/>
</dbReference>
<dbReference type="Proteomes" id="UP000694395">
    <property type="component" value="Chromosome 6"/>
</dbReference>
<dbReference type="InterPro" id="IPR001251">
    <property type="entry name" value="CRAL-TRIO_dom"/>
</dbReference>